<dbReference type="CDD" id="cd21372">
    <property type="entry name" value="cwf21_CWC21-like"/>
    <property type="match status" value="1"/>
</dbReference>
<dbReference type="GO" id="GO:0005681">
    <property type="term" value="C:spliceosomal complex"/>
    <property type="evidence" value="ECO:0007669"/>
    <property type="project" value="UniProtKB-KW"/>
</dbReference>
<dbReference type="VEuPathDB" id="PiroplasmaDB:TA20400"/>
<evidence type="ECO:0000313" key="10">
    <source>
        <dbReference type="EMBL" id="SVP89834.1"/>
    </source>
</evidence>
<feature type="region of interest" description="Disordered" evidence="7">
    <location>
        <begin position="124"/>
        <end position="287"/>
    </location>
</feature>
<dbReference type="PANTHER" id="PTHR36562">
    <property type="entry name" value="SERINE/ARGININE REPETITIVE MATRIX 2"/>
    <property type="match status" value="1"/>
</dbReference>
<dbReference type="GO" id="GO:0008380">
    <property type="term" value="P:RNA splicing"/>
    <property type="evidence" value="ECO:0007669"/>
    <property type="project" value="UniProtKB-KW"/>
</dbReference>
<dbReference type="AlphaFoldDB" id="A0A3B0MJE4"/>
<keyword evidence="6" id="KW-0539">Nucleus</keyword>
<evidence type="ECO:0000256" key="5">
    <source>
        <dbReference type="ARBA" id="ARBA00023187"/>
    </source>
</evidence>
<keyword evidence="4" id="KW-0747">Spliceosome</keyword>
<feature type="compositionally biased region" description="Basic residues" evidence="7">
    <location>
        <begin position="209"/>
        <end position="223"/>
    </location>
</feature>
<feature type="compositionally biased region" description="Basic residues" evidence="7">
    <location>
        <begin position="266"/>
        <end position="287"/>
    </location>
</feature>
<sequence>MHNGIGLRTPRGSGTNGYVQRSLAVLPVNKIAKLSHQSDSITRPKSRVDPQIILHEKKREIELKLLELRTTLRTSMTEEEIEEEINKQRKHMLNNLNLVPLNVNKNHHIMAELKNKQITNIENVLKIKPKPTKTEDTHKDSATDKDNHKDSPIDKDTNNKQNLDKGIYNKQNVDKEIDNKGRVATYKRSRSYSYSSSSDRSDISSSRDRYKRRYKSSRYKKSYSRSPSYSSRSDSRSYTRSRSYSSSDSRSYSRSRSYSSSSRSSSRNRRYKSNYKDRRHRSYSNRR</sequence>
<feature type="compositionally biased region" description="Basic and acidic residues" evidence="7">
    <location>
        <begin position="172"/>
        <end position="181"/>
    </location>
</feature>
<feature type="domain" description="CWF21" evidence="8">
    <location>
        <begin position="53"/>
        <end position="97"/>
    </location>
</feature>
<dbReference type="SMART" id="SM01115">
    <property type="entry name" value="cwf21"/>
    <property type="match status" value="1"/>
</dbReference>
<reference evidence="10" key="1">
    <citation type="submission" date="2018-07" db="EMBL/GenBank/DDBJ databases">
        <authorList>
            <person name="Quirk P.G."/>
            <person name="Krulwich T.A."/>
        </authorList>
    </citation>
    <scope>NUCLEOTIDE SEQUENCE</scope>
    <source>
        <strain evidence="10">Anand</strain>
    </source>
</reference>
<dbReference type="InterPro" id="IPR013170">
    <property type="entry name" value="mRNA_splic_Cwf21_dom"/>
</dbReference>
<evidence type="ECO:0000256" key="4">
    <source>
        <dbReference type="ARBA" id="ARBA00022728"/>
    </source>
</evidence>
<organism evidence="10">
    <name type="scientific">Theileria annulata</name>
    <dbReference type="NCBI Taxonomy" id="5874"/>
    <lineage>
        <taxon>Eukaryota</taxon>
        <taxon>Sar</taxon>
        <taxon>Alveolata</taxon>
        <taxon>Apicomplexa</taxon>
        <taxon>Aconoidasida</taxon>
        <taxon>Piroplasmida</taxon>
        <taxon>Theileriidae</taxon>
        <taxon>Theileria</taxon>
    </lineage>
</organism>
<evidence type="ECO:0000256" key="6">
    <source>
        <dbReference type="ARBA" id="ARBA00023242"/>
    </source>
</evidence>
<comment type="subcellular location">
    <subcellularLocation>
        <location evidence="1">Nucleus</location>
    </subcellularLocation>
</comment>
<dbReference type="PANTHER" id="PTHR36562:SF5">
    <property type="entry name" value="SERINE_ARGININE REPETITIVE MATRIX 2"/>
    <property type="match status" value="1"/>
</dbReference>
<dbReference type="InterPro" id="IPR051372">
    <property type="entry name" value="CWC21"/>
</dbReference>
<evidence type="ECO:0000256" key="3">
    <source>
        <dbReference type="ARBA" id="ARBA00022664"/>
    </source>
</evidence>
<accession>A0A3B0MJE4</accession>
<keyword evidence="3" id="KW-0507">mRNA processing</keyword>
<keyword evidence="5" id="KW-0508">mRNA splicing</keyword>
<feature type="compositionally biased region" description="Basic and acidic residues" evidence="7">
    <location>
        <begin position="199"/>
        <end position="208"/>
    </location>
</feature>
<gene>
    <name evidence="9" type="ORF">TAT_000053800</name>
    <name evidence="10" type="ORF">TAV_000053500</name>
</gene>
<dbReference type="GO" id="GO:0006397">
    <property type="term" value="P:mRNA processing"/>
    <property type="evidence" value="ECO:0007669"/>
    <property type="project" value="UniProtKB-KW"/>
</dbReference>
<dbReference type="EMBL" id="UIVS01000001">
    <property type="protein sequence ID" value="SVP89834.1"/>
    <property type="molecule type" value="Genomic_DNA"/>
</dbReference>
<protein>
    <submittedName>
        <fullName evidence="10">Cwf21 domain containing protein, putative</fullName>
    </submittedName>
</protein>
<evidence type="ECO:0000256" key="7">
    <source>
        <dbReference type="SAM" id="MobiDB-lite"/>
    </source>
</evidence>
<evidence type="ECO:0000313" key="9">
    <source>
        <dbReference type="EMBL" id="SVP88682.1"/>
    </source>
</evidence>
<evidence type="ECO:0000256" key="1">
    <source>
        <dbReference type="ARBA" id="ARBA00004123"/>
    </source>
</evidence>
<evidence type="ECO:0000259" key="8">
    <source>
        <dbReference type="SMART" id="SM01115"/>
    </source>
</evidence>
<dbReference type="Pfam" id="PF08312">
    <property type="entry name" value="cwf21"/>
    <property type="match status" value="1"/>
</dbReference>
<feature type="compositionally biased region" description="Low complexity" evidence="7">
    <location>
        <begin position="224"/>
        <end position="265"/>
    </location>
</feature>
<feature type="compositionally biased region" description="Basic and acidic residues" evidence="7">
    <location>
        <begin position="132"/>
        <end position="158"/>
    </location>
</feature>
<evidence type="ECO:0000256" key="2">
    <source>
        <dbReference type="ARBA" id="ARBA00005954"/>
    </source>
</evidence>
<name>A0A3B0MJE4_THEAN</name>
<comment type="similarity">
    <text evidence="2">Belongs to the CWC21 family.</text>
</comment>
<proteinExistence type="inferred from homology"/>
<dbReference type="EMBL" id="UIVT01000001">
    <property type="protein sequence ID" value="SVP88682.1"/>
    <property type="molecule type" value="Genomic_DNA"/>
</dbReference>